<dbReference type="Proteomes" id="UP000196640">
    <property type="component" value="Unassembled WGS sequence"/>
</dbReference>
<feature type="transmembrane region" description="Helical" evidence="2">
    <location>
        <begin position="100"/>
        <end position="120"/>
    </location>
</feature>
<evidence type="ECO:0000313" key="4">
    <source>
        <dbReference type="EMBL" id="OWJ83542.1"/>
    </source>
</evidence>
<evidence type="ECO:0000256" key="1">
    <source>
        <dbReference type="SAM" id="MobiDB-lite"/>
    </source>
</evidence>
<sequence length="124" mass="13396">MMRLRHYVAAAALGTWVGLWLTEAPADTAGPGDFKVVYLPPDTECGTPYAWPVDFSGLRQPPSTFVYEPRERLPPVVIPTDPGGTHHPRPEPPRPPPSPVPVPSALLSLLGALISAAIVLRMTR</sequence>
<dbReference type="EMBL" id="NIPV01000086">
    <property type="protein sequence ID" value="OWJ73922.1"/>
    <property type="molecule type" value="Genomic_DNA"/>
</dbReference>
<dbReference type="EMBL" id="NIPX01000019">
    <property type="protein sequence ID" value="OWJ83542.1"/>
    <property type="molecule type" value="Genomic_DNA"/>
</dbReference>
<evidence type="ECO:0000256" key="2">
    <source>
        <dbReference type="SAM" id="Phobius"/>
    </source>
</evidence>
<keyword evidence="2" id="KW-0812">Transmembrane</keyword>
<feature type="region of interest" description="Disordered" evidence="1">
    <location>
        <begin position="70"/>
        <end position="101"/>
    </location>
</feature>
<protein>
    <submittedName>
        <fullName evidence="4">Uncharacterized protein</fullName>
    </submittedName>
</protein>
<gene>
    <name evidence="4" type="ORF">CDV52_10985</name>
    <name evidence="3" type="ORF">CDV53_14430</name>
</gene>
<dbReference type="STRING" id="366616.CG51_06090"/>
<accession>A0A212APW4</accession>
<evidence type="ECO:0000313" key="6">
    <source>
        <dbReference type="Proteomes" id="UP000214673"/>
    </source>
</evidence>
<dbReference type="RefSeq" id="WP_035745085.1">
    <property type="nucleotide sequence ID" value="NZ_CALUEG010000034.1"/>
</dbReference>
<dbReference type="OrthoDB" id="7884925at2"/>
<proteinExistence type="predicted"/>
<name>A0A212APW4_9RHOB</name>
<evidence type="ECO:0000313" key="3">
    <source>
        <dbReference type="EMBL" id="OWJ73922.1"/>
    </source>
</evidence>
<keyword evidence="6" id="KW-1185">Reference proteome</keyword>
<keyword evidence="2" id="KW-1133">Transmembrane helix</keyword>
<dbReference type="Proteomes" id="UP000214673">
    <property type="component" value="Unassembled WGS sequence"/>
</dbReference>
<dbReference type="AlphaFoldDB" id="A0A212APW4"/>
<reference evidence="4 6" key="2">
    <citation type="submission" date="2016-11" db="EMBL/GenBank/DDBJ databases">
        <title>Comparison of Traditional DNA-DNA Hybridization with In Silico Genomic Analysis.</title>
        <authorList>
            <person name="Nicholson A.C."/>
            <person name="Sammons S."/>
            <person name="Humrighouse B.W."/>
            <person name="Graziano J."/>
            <person name="Lasker B."/>
            <person name="Whitney A.M."/>
            <person name="Mcquiston J.R."/>
        </authorList>
    </citation>
    <scope>NUCLEOTIDE SEQUENCE [LARGE SCALE GENOMIC DNA]</scope>
    <source>
        <strain evidence="3 6">H1892</strain>
        <strain evidence="4">H2381</strain>
    </source>
</reference>
<organism evidence="4 5">
    <name type="scientific">Haematobacter missouriensis</name>
    <dbReference type="NCBI Taxonomy" id="366616"/>
    <lineage>
        <taxon>Bacteria</taxon>
        <taxon>Pseudomonadati</taxon>
        <taxon>Pseudomonadota</taxon>
        <taxon>Alphaproteobacteria</taxon>
        <taxon>Rhodobacterales</taxon>
        <taxon>Paracoccaceae</taxon>
        <taxon>Haematobacter</taxon>
    </lineage>
</organism>
<reference evidence="5" key="1">
    <citation type="submission" date="2016-11" db="EMBL/GenBank/DDBJ databases">
        <title>Comparison of Traditional DNA-DNA Hybridization with In Silico Genomic Analysis.</title>
        <authorList>
            <person name="Nicholson A.C."/>
            <person name="Humrighouse B.W."/>
            <person name="Graziano J."/>
            <person name="Lasker B."/>
            <person name="Whitney A.M."/>
            <person name="Mcquiston J.R."/>
            <person name="Bell M."/>
        </authorList>
    </citation>
    <scope>NUCLEOTIDE SEQUENCE [LARGE SCALE GENOMIC DNA]</scope>
    <source>
        <strain evidence="5">H2381</strain>
    </source>
</reference>
<comment type="caution">
    <text evidence="4">The sequence shown here is derived from an EMBL/GenBank/DDBJ whole genome shotgun (WGS) entry which is preliminary data.</text>
</comment>
<evidence type="ECO:0000313" key="5">
    <source>
        <dbReference type="Proteomes" id="UP000196640"/>
    </source>
</evidence>
<keyword evidence="2" id="KW-0472">Membrane</keyword>